<dbReference type="AlphaFoldDB" id="A0A1H1ENF0"/>
<evidence type="ECO:0000313" key="5">
    <source>
        <dbReference type="Proteomes" id="UP000255421"/>
    </source>
</evidence>
<name>A0A1H1ENF0_9EURY</name>
<dbReference type="EMBL" id="QQST01000001">
    <property type="protein sequence ID" value="RDI71829.1"/>
    <property type="molecule type" value="Genomic_DNA"/>
</dbReference>
<feature type="compositionally biased region" description="Acidic residues" evidence="1">
    <location>
        <begin position="266"/>
        <end position="286"/>
    </location>
</feature>
<gene>
    <name evidence="2" type="ORF">DWB78_08875</name>
    <name evidence="3" type="ORF">SAMN05216278_2990</name>
</gene>
<evidence type="ECO:0000256" key="1">
    <source>
        <dbReference type="SAM" id="MobiDB-lite"/>
    </source>
</evidence>
<dbReference type="Proteomes" id="UP000255421">
    <property type="component" value="Unassembled WGS sequence"/>
</dbReference>
<dbReference type="InterPro" id="IPR055515">
    <property type="entry name" value="DUF7089"/>
</dbReference>
<dbReference type="OrthoDB" id="198543at2157"/>
<proteinExistence type="predicted"/>
<evidence type="ECO:0000313" key="2">
    <source>
        <dbReference type="EMBL" id="RDI71829.1"/>
    </source>
</evidence>
<reference evidence="3" key="1">
    <citation type="submission" date="2016-10" db="EMBL/GenBank/DDBJ databases">
        <authorList>
            <person name="de Groot N.N."/>
        </authorList>
    </citation>
    <scope>NUCLEOTIDE SEQUENCE [LARGE SCALE GENOMIC DNA]</scope>
    <source>
        <strain evidence="3">CGMCC 1.12397</strain>
    </source>
</reference>
<dbReference type="Proteomes" id="UP000199289">
    <property type="component" value="Unassembled WGS sequence"/>
</dbReference>
<sequence>MFETRELPDDVAAVRDEHAPDSLVLDVAADFETIPPAAAEDLGLVADSLDPATYPAEWLPDDAPQLLVRYASTDFTVGMPGDGTVVWTRQTVPPTVFAKARAEGTPEEFLDFLLAEAFVQLGTGAPEHFLPFFGEQYRELDDAVPLPPNEVYQIATALYEAWLGLQTRPTFESWADERPRLHDAWTDAGARLEGRLTNLPREVARGQTSFADATEFACSAVKHGRELPAPFAALDTQAYVEYGASYGVRWARKTFERLDERSEATESADDSELADDSESAGESSEE</sequence>
<keyword evidence="5" id="KW-1185">Reference proteome</keyword>
<organism evidence="3 4">
    <name type="scientific">Halopelagius longus</name>
    <dbReference type="NCBI Taxonomy" id="1236180"/>
    <lineage>
        <taxon>Archaea</taxon>
        <taxon>Methanobacteriati</taxon>
        <taxon>Methanobacteriota</taxon>
        <taxon>Stenosarchaea group</taxon>
        <taxon>Halobacteria</taxon>
        <taxon>Halobacteriales</taxon>
        <taxon>Haloferacaceae</taxon>
    </lineage>
</organism>
<evidence type="ECO:0000313" key="4">
    <source>
        <dbReference type="Proteomes" id="UP000199289"/>
    </source>
</evidence>
<evidence type="ECO:0000313" key="3">
    <source>
        <dbReference type="EMBL" id="SDQ90291.1"/>
    </source>
</evidence>
<accession>A0A1H1ENF0</accession>
<dbReference type="EMBL" id="FNKQ01000003">
    <property type="protein sequence ID" value="SDQ90291.1"/>
    <property type="molecule type" value="Genomic_DNA"/>
</dbReference>
<dbReference type="Pfam" id="PF23363">
    <property type="entry name" value="DUF7089"/>
    <property type="match status" value="1"/>
</dbReference>
<dbReference type="RefSeq" id="WP_092538466.1">
    <property type="nucleotide sequence ID" value="NZ_FNKQ01000003.1"/>
</dbReference>
<protein>
    <submittedName>
        <fullName evidence="3">Uncharacterized protein</fullName>
    </submittedName>
</protein>
<reference evidence="2 5" key="3">
    <citation type="submission" date="2018-07" db="EMBL/GenBank/DDBJ databases">
        <title>Genome sequence of extremly halophilic archaeon Halopelagius longus strain BC12-B1.</title>
        <authorList>
            <person name="Zhang X."/>
        </authorList>
    </citation>
    <scope>NUCLEOTIDE SEQUENCE [LARGE SCALE GENOMIC DNA]</scope>
    <source>
        <strain evidence="2 5">BC12-B1</strain>
    </source>
</reference>
<feature type="region of interest" description="Disordered" evidence="1">
    <location>
        <begin position="259"/>
        <end position="286"/>
    </location>
</feature>
<reference evidence="4" key="2">
    <citation type="submission" date="2016-10" db="EMBL/GenBank/DDBJ databases">
        <authorList>
            <person name="Varghese N."/>
            <person name="Submissions S."/>
        </authorList>
    </citation>
    <scope>NUCLEOTIDE SEQUENCE [LARGE SCALE GENOMIC DNA]</scope>
    <source>
        <strain evidence="4">CGMCC 1.12397</strain>
    </source>
</reference>